<proteinExistence type="predicted"/>
<evidence type="ECO:0000313" key="1">
    <source>
        <dbReference type="EMBL" id="PHP53475.1"/>
    </source>
</evidence>
<sequence length="107" mass="11697">MACIVARGIPFLGDARYPQSFMEVREARRDVVDTRVLQDPPLLLLITELSIVAISSTGVAWATQRLALDGIDVSMTPRDGWLVCSPQREPGAVLLVNLRDGQVVLPV</sequence>
<dbReference type="Proteomes" id="UP000194577">
    <property type="component" value="Unassembled WGS sequence"/>
</dbReference>
<reference evidence="1 2" key="1">
    <citation type="submission" date="2017-10" db="EMBL/GenBank/DDBJ databases">
        <title>Draft genome sequence of cellulolytic Actinomyces sp CtC72 isolated from cattle rumen fluid.</title>
        <authorList>
            <person name="Joshi A.J."/>
            <person name="Vasudevan G."/>
            <person name="Lanjekar V.B."/>
            <person name="Hivarkar S."/>
            <person name="Engineer A."/>
            <person name="Pore S.D."/>
            <person name="Dhakephalkar P.K."/>
            <person name="Dagar S."/>
        </authorList>
    </citation>
    <scope>NUCLEOTIDE SEQUENCE [LARGE SCALE GENOMIC DNA]</scope>
    <source>
        <strain evidence="2">CtC72</strain>
    </source>
</reference>
<dbReference type="EMBL" id="MTPX02000017">
    <property type="protein sequence ID" value="PHP53475.1"/>
    <property type="molecule type" value="Genomic_DNA"/>
</dbReference>
<name>A0ABX4MHF3_9ACTO</name>
<protein>
    <submittedName>
        <fullName evidence="1">Uncharacterized protein</fullName>
    </submittedName>
</protein>
<keyword evidence="2" id="KW-1185">Reference proteome</keyword>
<evidence type="ECO:0000313" key="2">
    <source>
        <dbReference type="Proteomes" id="UP000194577"/>
    </source>
</evidence>
<accession>A0ABX4MHF3</accession>
<gene>
    <name evidence="1" type="ORF">BW737_002230</name>
</gene>
<organism evidence="1 2">
    <name type="scientific">Actinomyces ruminis</name>
    <dbReference type="NCBI Taxonomy" id="1937003"/>
    <lineage>
        <taxon>Bacteria</taxon>
        <taxon>Bacillati</taxon>
        <taxon>Actinomycetota</taxon>
        <taxon>Actinomycetes</taxon>
        <taxon>Actinomycetales</taxon>
        <taxon>Actinomycetaceae</taxon>
        <taxon>Actinomyces</taxon>
    </lineage>
</organism>
<comment type="caution">
    <text evidence="1">The sequence shown here is derived from an EMBL/GenBank/DDBJ whole genome shotgun (WGS) entry which is preliminary data.</text>
</comment>